<proteinExistence type="predicted"/>
<evidence type="ECO:0000313" key="2">
    <source>
        <dbReference type="Proteomes" id="UP001148629"/>
    </source>
</evidence>
<organism evidence="1 2">
    <name type="scientific">Fusarium decemcellulare</name>
    <dbReference type="NCBI Taxonomy" id="57161"/>
    <lineage>
        <taxon>Eukaryota</taxon>
        <taxon>Fungi</taxon>
        <taxon>Dikarya</taxon>
        <taxon>Ascomycota</taxon>
        <taxon>Pezizomycotina</taxon>
        <taxon>Sordariomycetes</taxon>
        <taxon>Hypocreomycetidae</taxon>
        <taxon>Hypocreales</taxon>
        <taxon>Nectriaceae</taxon>
        <taxon>Fusarium</taxon>
        <taxon>Fusarium decemcellulare species complex</taxon>
    </lineage>
</organism>
<sequence length="326" mass="37537">MDLCNPATTVMDGFSSLPPEIRLEILLFLKTRPNILPLLRASPTMLAQYCESKKHIRRAFLRAELDGSVLQDALGVVLFPLYDTPRVNFNAVKRHVERWSLSQFRDPFRHNDHDTVECLDRLYDRLSTYIEDYITKASSEYPPRAYMGLPDLSSQRGVLKFRNNAIGINVIKMDDLSDAERRRLFQAFVRYDLLCKMSYIRAMWCDSDPHNTLDGTVDGKFELWENEAIQCVHGYVQDLYGAVFAHSVDSWLPEIPDTLLTETSEKIVDDGLLFPDNVRFCPNAYSEDMNGPTNLILNPRSLAHFGFDMITRLLMLPRDETGCPWD</sequence>
<protein>
    <submittedName>
        <fullName evidence="1">Uncharacterized protein</fullName>
    </submittedName>
</protein>
<gene>
    <name evidence="1" type="ORF">NM208_g5982</name>
</gene>
<reference evidence="1" key="1">
    <citation type="submission" date="2022-08" db="EMBL/GenBank/DDBJ databases">
        <title>Genome Sequence of Fusarium decemcellulare.</title>
        <authorList>
            <person name="Buettner E."/>
        </authorList>
    </citation>
    <scope>NUCLEOTIDE SEQUENCE</scope>
    <source>
        <strain evidence="1">Babe19</strain>
    </source>
</reference>
<accession>A0ACC1SEV2</accession>
<keyword evidence="2" id="KW-1185">Reference proteome</keyword>
<dbReference type="EMBL" id="JANRMS010000530">
    <property type="protein sequence ID" value="KAJ3538278.1"/>
    <property type="molecule type" value="Genomic_DNA"/>
</dbReference>
<name>A0ACC1SEV2_9HYPO</name>
<dbReference type="Proteomes" id="UP001148629">
    <property type="component" value="Unassembled WGS sequence"/>
</dbReference>
<comment type="caution">
    <text evidence="1">The sequence shown here is derived from an EMBL/GenBank/DDBJ whole genome shotgun (WGS) entry which is preliminary data.</text>
</comment>
<evidence type="ECO:0000313" key="1">
    <source>
        <dbReference type="EMBL" id="KAJ3538278.1"/>
    </source>
</evidence>